<keyword evidence="2" id="KW-1185">Reference proteome</keyword>
<protein>
    <recommendedName>
        <fullName evidence="3">RES domain-containing protein</fullName>
    </recommendedName>
</protein>
<dbReference type="EMBL" id="JAJTWU010000013">
    <property type="protein sequence ID" value="MCE4557858.1"/>
    <property type="molecule type" value="Genomic_DNA"/>
</dbReference>
<evidence type="ECO:0000313" key="1">
    <source>
        <dbReference type="EMBL" id="MCE4557858.1"/>
    </source>
</evidence>
<gene>
    <name evidence="1" type="ORF">LXT13_26045</name>
</gene>
<accession>A0ABS8Y0Q1</accession>
<comment type="caution">
    <text evidence="1">The sequence shown here is derived from an EMBL/GenBank/DDBJ whole genome shotgun (WGS) entry which is preliminary data.</text>
</comment>
<evidence type="ECO:0000313" key="2">
    <source>
        <dbReference type="Proteomes" id="UP001200741"/>
    </source>
</evidence>
<dbReference type="Proteomes" id="UP001200741">
    <property type="component" value="Unassembled WGS sequence"/>
</dbReference>
<evidence type="ECO:0008006" key="3">
    <source>
        <dbReference type="Google" id="ProtNLM"/>
    </source>
</evidence>
<name>A0ABS8Y0Q1_9BURK</name>
<dbReference type="RefSeq" id="WP_233375241.1">
    <property type="nucleotide sequence ID" value="NZ_JAJTWU010000013.1"/>
</dbReference>
<organism evidence="1 2">
    <name type="scientific">Pelomonas cellulosilytica</name>
    <dbReference type="NCBI Taxonomy" id="2906762"/>
    <lineage>
        <taxon>Bacteria</taxon>
        <taxon>Pseudomonadati</taxon>
        <taxon>Pseudomonadota</taxon>
        <taxon>Betaproteobacteria</taxon>
        <taxon>Burkholderiales</taxon>
        <taxon>Sphaerotilaceae</taxon>
        <taxon>Roseateles</taxon>
    </lineage>
</organism>
<sequence length="65" mass="7002">MLRVVAEHGSLRCADLAAACWPGASYGEQTTGQPLFYMGETNLQHLALAIAEEEGAHRAVYVLRG</sequence>
<proteinExistence type="predicted"/>
<reference evidence="1 2" key="1">
    <citation type="submission" date="2021-12" db="EMBL/GenBank/DDBJ databases">
        <title>Genome seq of P8.</title>
        <authorList>
            <person name="Seo T."/>
        </authorList>
    </citation>
    <scope>NUCLEOTIDE SEQUENCE [LARGE SCALE GENOMIC DNA]</scope>
    <source>
        <strain evidence="1 2">P8</strain>
    </source>
</reference>